<name>A0A2C9VBQ0_MANES</name>
<proteinExistence type="predicted"/>
<dbReference type="AlphaFoldDB" id="A0A2C9VBQ0"/>
<protein>
    <submittedName>
        <fullName evidence="1">Uncharacterized protein</fullName>
    </submittedName>
</protein>
<gene>
    <name evidence="1" type="ORF">MANES_09G175900</name>
</gene>
<reference evidence="1" key="1">
    <citation type="submission" date="2016-02" db="EMBL/GenBank/DDBJ databases">
        <title>WGS assembly of Manihot esculenta.</title>
        <authorList>
            <person name="Bredeson J.V."/>
            <person name="Prochnik S.E."/>
            <person name="Lyons J.B."/>
            <person name="Schmutz J."/>
            <person name="Grimwood J."/>
            <person name="Vrebalov J."/>
            <person name="Bart R.S."/>
            <person name="Amuge T."/>
            <person name="Ferguson M.E."/>
            <person name="Green R."/>
            <person name="Putnam N."/>
            <person name="Stites J."/>
            <person name="Rounsley S."/>
            <person name="Rokhsar D.S."/>
        </authorList>
    </citation>
    <scope>NUCLEOTIDE SEQUENCE [LARGE SCALE GENOMIC DNA]</scope>
    <source>
        <tissue evidence="1">Leaf</tissue>
    </source>
</reference>
<evidence type="ECO:0000313" key="1">
    <source>
        <dbReference type="EMBL" id="OAY42385.1"/>
    </source>
</evidence>
<accession>A0A2C9VBQ0</accession>
<sequence length="41" mass="4524">MVPISGFTSSFFGVVSGPPQLLEQQLLFLSIFNLVFYSLIS</sequence>
<organism evidence="1">
    <name type="scientific">Manihot esculenta</name>
    <name type="common">Cassava</name>
    <name type="synonym">Jatropha manihot</name>
    <dbReference type="NCBI Taxonomy" id="3983"/>
    <lineage>
        <taxon>Eukaryota</taxon>
        <taxon>Viridiplantae</taxon>
        <taxon>Streptophyta</taxon>
        <taxon>Embryophyta</taxon>
        <taxon>Tracheophyta</taxon>
        <taxon>Spermatophyta</taxon>
        <taxon>Magnoliopsida</taxon>
        <taxon>eudicotyledons</taxon>
        <taxon>Gunneridae</taxon>
        <taxon>Pentapetalae</taxon>
        <taxon>rosids</taxon>
        <taxon>fabids</taxon>
        <taxon>Malpighiales</taxon>
        <taxon>Euphorbiaceae</taxon>
        <taxon>Crotonoideae</taxon>
        <taxon>Manihoteae</taxon>
        <taxon>Manihot</taxon>
    </lineage>
</organism>
<dbReference type="EMBL" id="CM004395">
    <property type="protein sequence ID" value="OAY42385.1"/>
    <property type="molecule type" value="Genomic_DNA"/>
</dbReference>